<dbReference type="InterPro" id="IPR017941">
    <property type="entry name" value="Rieske_2Fe-2S"/>
</dbReference>
<dbReference type="InterPro" id="IPR005117">
    <property type="entry name" value="NiRdtase/SiRdtase_haem-b_fer"/>
</dbReference>
<dbReference type="PRINTS" id="PR00397">
    <property type="entry name" value="SIROHAEM"/>
</dbReference>
<evidence type="ECO:0000259" key="9">
    <source>
        <dbReference type="PROSITE" id="PS51296"/>
    </source>
</evidence>
<evidence type="ECO:0000259" key="10">
    <source>
        <dbReference type="PROSITE" id="PS51384"/>
    </source>
</evidence>
<evidence type="ECO:0000256" key="5">
    <source>
        <dbReference type="ARBA" id="ARBA00022723"/>
    </source>
</evidence>
<dbReference type="InterPro" id="IPR051329">
    <property type="entry name" value="NIR_SIR_4Fe-4S"/>
</dbReference>
<evidence type="ECO:0000256" key="6">
    <source>
        <dbReference type="ARBA" id="ARBA00023002"/>
    </source>
</evidence>
<dbReference type="Gene3D" id="2.20.28.10">
    <property type="match status" value="1"/>
</dbReference>
<keyword evidence="5" id="KW-0479">Metal-binding</keyword>
<dbReference type="PRINTS" id="PR00410">
    <property type="entry name" value="PHEHYDRXLASE"/>
</dbReference>
<dbReference type="EMBL" id="CP017641">
    <property type="protein sequence ID" value="APZ96131.1"/>
    <property type="molecule type" value="Genomic_DNA"/>
</dbReference>
<dbReference type="PANTHER" id="PTHR32439:SF0">
    <property type="entry name" value="FERREDOXIN--NITRITE REDUCTASE, CHLOROPLASTIC"/>
    <property type="match status" value="1"/>
</dbReference>
<feature type="domain" description="FAD-binding FR-type" evidence="10">
    <location>
        <begin position="725"/>
        <end position="828"/>
    </location>
</feature>
<dbReference type="InterPro" id="IPR001433">
    <property type="entry name" value="OxRdtase_FAD/NAD-bd"/>
</dbReference>
<dbReference type="InterPro" id="IPR006066">
    <property type="entry name" value="NO2/SO3_Rdtase_FeS/sirohaem_BS"/>
</dbReference>
<dbReference type="GO" id="GO:0051539">
    <property type="term" value="F:4 iron, 4 sulfur cluster binding"/>
    <property type="evidence" value="ECO:0007669"/>
    <property type="project" value="UniProtKB-KW"/>
</dbReference>
<dbReference type="SUPFAM" id="SSF50022">
    <property type="entry name" value="ISP domain"/>
    <property type="match status" value="1"/>
</dbReference>
<dbReference type="Gene3D" id="2.40.30.10">
    <property type="entry name" value="Translation factors"/>
    <property type="match status" value="1"/>
</dbReference>
<dbReference type="InterPro" id="IPR036136">
    <property type="entry name" value="Nit/Sulf_reduc_fer-like_dom_sf"/>
</dbReference>
<evidence type="ECO:0000256" key="8">
    <source>
        <dbReference type="ARBA" id="ARBA00023014"/>
    </source>
</evidence>
<dbReference type="Gene3D" id="3.40.50.80">
    <property type="entry name" value="Nucleotide-binding domain of ferredoxin-NADP reductase (FNR) module"/>
    <property type="match status" value="1"/>
</dbReference>
<gene>
    <name evidence="11" type="primary">sir_2</name>
    <name evidence="11" type="ORF">Fuma_05799</name>
</gene>
<dbReference type="SUPFAM" id="SSF55124">
    <property type="entry name" value="Nitrite/Sulfite reductase N-terminal domain-like"/>
    <property type="match status" value="2"/>
</dbReference>
<keyword evidence="4" id="KW-0001">2Fe-2S</keyword>
<dbReference type="InterPro" id="IPR017938">
    <property type="entry name" value="Riboflavin_synthase-like_b-brl"/>
</dbReference>
<keyword evidence="2" id="KW-0004">4Fe-4S</keyword>
<dbReference type="Pfam" id="PF00175">
    <property type="entry name" value="NAD_binding_1"/>
    <property type="match status" value="1"/>
</dbReference>
<proteinExistence type="inferred from homology"/>
<dbReference type="AlphaFoldDB" id="A0A1P8WPZ3"/>
<dbReference type="SUPFAM" id="SSF57802">
    <property type="entry name" value="Rubredoxin-like"/>
    <property type="match status" value="1"/>
</dbReference>
<dbReference type="Gene3D" id="3.30.413.10">
    <property type="entry name" value="Sulfite Reductase Hemoprotein, domain 1"/>
    <property type="match status" value="2"/>
</dbReference>
<evidence type="ECO:0000313" key="11">
    <source>
        <dbReference type="EMBL" id="APZ96131.1"/>
    </source>
</evidence>
<dbReference type="GO" id="GO:0050311">
    <property type="term" value="F:sulfite reductase (ferredoxin) activity"/>
    <property type="evidence" value="ECO:0007669"/>
    <property type="project" value="UniProtKB-EC"/>
</dbReference>
<dbReference type="SUPFAM" id="SSF56014">
    <property type="entry name" value="Nitrite and sulphite reductase 4Fe-4S domain-like"/>
    <property type="match status" value="2"/>
</dbReference>
<dbReference type="GO" id="GO:0046872">
    <property type="term" value="F:metal ion binding"/>
    <property type="evidence" value="ECO:0007669"/>
    <property type="project" value="UniProtKB-KW"/>
</dbReference>
<dbReference type="Pfam" id="PF03460">
    <property type="entry name" value="NIR_SIR_ferr"/>
    <property type="match status" value="2"/>
</dbReference>
<evidence type="ECO:0000256" key="7">
    <source>
        <dbReference type="ARBA" id="ARBA00023004"/>
    </source>
</evidence>
<evidence type="ECO:0000256" key="2">
    <source>
        <dbReference type="ARBA" id="ARBA00022485"/>
    </source>
</evidence>
<dbReference type="GO" id="GO:0051537">
    <property type="term" value="F:2 iron, 2 sulfur cluster binding"/>
    <property type="evidence" value="ECO:0007669"/>
    <property type="project" value="UniProtKB-KW"/>
</dbReference>
<dbReference type="PANTHER" id="PTHR32439">
    <property type="entry name" value="FERREDOXIN--NITRITE REDUCTASE, CHLOROPLASTIC"/>
    <property type="match status" value="1"/>
</dbReference>
<dbReference type="PROSITE" id="PS51296">
    <property type="entry name" value="RIESKE"/>
    <property type="match status" value="1"/>
</dbReference>
<comment type="similarity">
    <text evidence="1">Belongs to the nitrite and sulfite reductase 4Fe-4S domain family.</text>
</comment>
<dbReference type="InterPro" id="IPR017927">
    <property type="entry name" value="FAD-bd_FR_type"/>
</dbReference>
<dbReference type="SUPFAM" id="SSF63380">
    <property type="entry name" value="Riboflavin synthase domain-like"/>
    <property type="match status" value="1"/>
</dbReference>
<dbReference type="Gene3D" id="3.90.480.20">
    <property type="match status" value="1"/>
</dbReference>
<dbReference type="CDD" id="cd06217">
    <property type="entry name" value="FNR_iron_sulfur_binding_3"/>
    <property type="match status" value="1"/>
</dbReference>
<dbReference type="InterPro" id="IPR036922">
    <property type="entry name" value="Rieske_2Fe-2S_sf"/>
</dbReference>
<evidence type="ECO:0000256" key="1">
    <source>
        <dbReference type="ARBA" id="ARBA00010429"/>
    </source>
</evidence>
<dbReference type="InterPro" id="IPR008333">
    <property type="entry name" value="Cbr1-like_FAD-bd_dom"/>
</dbReference>
<keyword evidence="6 11" id="KW-0560">Oxidoreductase</keyword>
<keyword evidence="3" id="KW-0349">Heme</keyword>
<keyword evidence="12" id="KW-1185">Reference proteome</keyword>
<keyword evidence="8" id="KW-0411">Iron-sulfur</keyword>
<feature type="domain" description="Rieske" evidence="9">
    <location>
        <begin position="597"/>
        <end position="691"/>
    </location>
</feature>
<dbReference type="Gene3D" id="2.102.10.10">
    <property type="entry name" value="Rieske [2Fe-2S] iron-sulphur domain"/>
    <property type="match status" value="1"/>
</dbReference>
<dbReference type="EC" id="1.8.7.1" evidence="11"/>
<dbReference type="Pfam" id="PF00355">
    <property type="entry name" value="Rieske"/>
    <property type="match status" value="1"/>
</dbReference>
<reference evidence="11 12" key="1">
    <citation type="journal article" date="2016" name="Front. Microbiol.">
        <title>Fuerstia marisgermanicae gen. nov., sp. nov., an Unusual Member of the Phylum Planctomycetes from the German Wadden Sea.</title>
        <authorList>
            <person name="Kohn T."/>
            <person name="Heuer A."/>
            <person name="Jogler M."/>
            <person name="Vollmers J."/>
            <person name="Boedeker C."/>
            <person name="Bunk B."/>
            <person name="Rast P."/>
            <person name="Borchert D."/>
            <person name="Glockner I."/>
            <person name="Freese H.M."/>
            <person name="Klenk H.P."/>
            <person name="Overmann J."/>
            <person name="Kaster A.K."/>
            <person name="Rohde M."/>
            <person name="Wiegand S."/>
            <person name="Jogler C."/>
        </authorList>
    </citation>
    <scope>NUCLEOTIDE SEQUENCE [LARGE SCALE GENOMIC DNA]</scope>
    <source>
        <strain evidence="11 12">NH11</strain>
    </source>
</reference>
<dbReference type="SUPFAM" id="SSF52343">
    <property type="entry name" value="Ferredoxin reductase-like, C-terminal NADP-linked domain"/>
    <property type="match status" value="1"/>
</dbReference>
<dbReference type="GO" id="GO:0020037">
    <property type="term" value="F:heme binding"/>
    <property type="evidence" value="ECO:0007669"/>
    <property type="project" value="InterPro"/>
</dbReference>
<dbReference type="Proteomes" id="UP000187735">
    <property type="component" value="Chromosome"/>
</dbReference>
<dbReference type="InterPro" id="IPR006067">
    <property type="entry name" value="NO2/SO3_Rdtase_4Fe4S_dom"/>
</dbReference>
<dbReference type="PROSITE" id="PS00365">
    <property type="entry name" value="NIR_SIR"/>
    <property type="match status" value="1"/>
</dbReference>
<dbReference type="Pfam" id="PF01077">
    <property type="entry name" value="NIR_SIR"/>
    <property type="match status" value="2"/>
</dbReference>
<evidence type="ECO:0000256" key="4">
    <source>
        <dbReference type="ARBA" id="ARBA00022714"/>
    </source>
</evidence>
<evidence type="ECO:0000313" key="12">
    <source>
        <dbReference type="Proteomes" id="UP000187735"/>
    </source>
</evidence>
<keyword evidence="7" id="KW-0408">Iron</keyword>
<dbReference type="PROSITE" id="PS51384">
    <property type="entry name" value="FAD_FR"/>
    <property type="match status" value="1"/>
</dbReference>
<dbReference type="KEGG" id="fmr:Fuma_05799"/>
<organism evidence="11 12">
    <name type="scientific">Fuerstiella marisgermanici</name>
    <dbReference type="NCBI Taxonomy" id="1891926"/>
    <lineage>
        <taxon>Bacteria</taxon>
        <taxon>Pseudomonadati</taxon>
        <taxon>Planctomycetota</taxon>
        <taxon>Planctomycetia</taxon>
        <taxon>Planctomycetales</taxon>
        <taxon>Planctomycetaceae</taxon>
        <taxon>Fuerstiella</taxon>
    </lineage>
</organism>
<dbReference type="Pfam" id="PF00970">
    <property type="entry name" value="FAD_binding_6"/>
    <property type="match status" value="1"/>
</dbReference>
<accession>A0A1P8WPZ3</accession>
<protein>
    <submittedName>
        <fullName evidence="11">Sulfite reductase [ferredoxin]</fullName>
        <ecNumber evidence="11">1.8.7.1</ecNumber>
    </submittedName>
</protein>
<sequence length="969" mass="107080">MCPAVSALIENHPMPNPIEVWKSEKHPFDVWPDVEKYAAAQTPMKAIDTPDLERMKWHGLFYRKRDEPGRYMTRIRVTAGELSADQAREIAFIAYELGHGIVDITTRANVQVQGLEIEHLPAVVSRLEHVGLSAKQTGHDNIRNVFAHPFSGLQHDELIDTRQLCHDVTEVFLDSREYSDLPRKLNICLNGTDSHSAHFWTQDLSFLATEVDGEVLFHVLLAGTQGQNPRLAWHLPVLVRPDQVVDVTRSILDLFKAKGTREKRNKSRLRFLIEDIGIGGVLEWLEQDLPFPLQPCVGEPIPASSHDELVGWFRQTDAKLWTMGISIPLGRMTWRQLEGLALLSKKWGNGQLRTTHEQGIAVINIPTGFKNAAATDAAALGLTVQADPFELNTMACTGSQFCNIAVTETKGHMFQLIEKLRKRALKLHGIRIHMSGCPSSCAQHFTADIGLKGVRVRRLIGTREGFDVFLGGGLAGQVHMGLPYKLGVDVDQLPNLVEDVVNEFYLKHRSGQTFSAYWREKLQAAEAAKVGDEEYKVPVWLCEACDFHHNGEDPPVFCPSCAGLRRNFARLEDGTSDAAEAVSEGDSLPPVRDDGFLFAAKNSDLTSGAGLTVEVQGIEYALFRVGDKVRCIDSACPHEGASLADGELRDDVVVCPWHSWEFDTCTGCSLEPKGNDVSSYETLIDGGNIFIKPQAAKAMPVNSAATSVLDRIKGSGSARPKAVKPVEAVLQVVDVIQETPDVKTFRLNNADGAIPFDHPGKFAKVCIPSDDGDVWRSFTISSRPGDKHYLDLTMKLNPVGQVTRYLFDNVGPGDSIRLKGAQGGFFLDTQQHPEPLVLVSAGSGITPMMSIVRSLVAAESQRPVTFLYGARTEADIIFRKECEQLAQDHSWFKYRVSLSMPGESWTGSHGRIDGPQVLSAVNEPTACRYFLCGPNEFMESLVEELKHANVPAERIHTEQFHAVKTPATI</sequence>
<name>A0A1P8WPZ3_9PLAN</name>
<dbReference type="InterPro" id="IPR039261">
    <property type="entry name" value="FNR_nucleotide-bd"/>
</dbReference>
<dbReference type="STRING" id="1891926.Fuma_05799"/>
<evidence type="ECO:0000256" key="3">
    <source>
        <dbReference type="ARBA" id="ARBA00022617"/>
    </source>
</evidence>
<dbReference type="InterPro" id="IPR045854">
    <property type="entry name" value="NO2/SO3_Rdtase_4Fe4S_sf"/>
</dbReference>